<protein>
    <submittedName>
        <fullName evidence="2">Uncharacterized protein</fullName>
    </submittedName>
</protein>
<reference evidence="2" key="1">
    <citation type="submission" date="2020-11" db="EMBL/GenBank/DDBJ databases">
        <title>Chlorella ohadii genome sequencing and assembly.</title>
        <authorList>
            <person name="Murik O."/>
            <person name="Treves H."/>
            <person name="Kedem I."/>
            <person name="Shotland Y."/>
            <person name="Kaplan A."/>
        </authorList>
    </citation>
    <scope>NUCLEOTIDE SEQUENCE</scope>
    <source>
        <strain evidence="2">1</strain>
    </source>
</reference>
<keyword evidence="1" id="KW-0812">Transmembrane</keyword>
<organism evidence="2 3">
    <name type="scientific">Chlorella ohadii</name>
    <dbReference type="NCBI Taxonomy" id="2649997"/>
    <lineage>
        <taxon>Eukaryota</taxon>
        <taxon>Viridiplantae</taxon>
        <taxon>Chlorophyta</taxon>
        <taxon>core chlorophytes</taxon>
        <taxon>Trebouxiophyceae</taxon>
        <taxon>Chlorellales</taxon>
        <taxon>Chlorellaceae</taxon>
        <taxon>Chlorella clade</taxon>
        <taxon>Chlorella</taxon>
    </lineage>
</organism>
<dbReference type="EMBL" id="JADXDR010000023">
    <property type="protein sequence ID" value="KAI7844875.1"/>
    <property type="molecule type" value="Genomic_DNA"/>
</dbReference>
<sequence>MQATSALRTVQLPARTAVRIGCSSKRAAVRCLAQQRAQQQQQQRPAAEPAASAALALSSLLMAAPALAEEAATEAAAEAAEAAQGAGVTALGWALIVSPILFYALFNVYRSQIDPKAKFGDALFIFAAIIIVSNIISITVFKIRLF</sequence>
<keyword evidence="1" id="KW-1133">Transmembrane helix</keyword>
<feature type="transmembrane region" description="Helical" evidence="1">
    <location>
        <begin position="121"/>
        <end position="141"/>
    </location>
</feature>
<proteinExistence type="predicted"/>
<dbReference type="AlphaFoldDB" id="A0AAD5DZ27"/>
<keyword evidence="1" id="KW-0472">Membrane</keyword>
<dbReference type="Proteomes" id="UP001205105">
    <property type="component" value="Unassembled WGS sequence"/>
</dbReference>
<name>A0AAD5DZ27_9CHLO</name>
<gene>
    <name evidence="2" type="ORF">COHA_001528</name>
</gene>
<keyword evidence="3" id="KW-1185">Reference proteome</keyword>
<evidence type="ECO:0000256" key="1">
    <source>
        <dbReference type="SAM" id="Phobius"/>
    </source>
</evidence>
<feature type="transmembrane region" description="Helical" evidence="1">
    <location>
        <begin position="88"/>
        <end position="109"/>
    </location>
</feature>
<evidence type="ECO:0000313" key="3">
    <source>
        <dbReference type="Proteomes" id="UP001205105"/>
    </source>
</evidence>
<evidence type="ECO:0000313" key="2">
    <source>
        <dbReference type="EMBL" id="KAI7844875.1"/>
    </source>
</evidence>
<accession>A0AAD5DZ27</accession>
<comment type="caution">
    <text evidence="2">The sequence shown here is derived from an EMBL/GenBank/DDBJ whole genome shotgun (WGS) entry which is preliminary data.</text>
</comment>